<keyword evidence="4" id="KW-0963">Cytoplasm</keyword>
<dbReference type="OrthoDB" id="2138173at2759"/>
<evidence type="ECO:0000256" key="5">
    <source>
        <dbReference type="ARBA" id="ARBA00023002"/>
    </source>
</evidence>
<sequence>MSSALLRSVVSRRTNYNLTNKSPIPQEKIQEIVKTIVKNAPTSFNVQSIRAIVVTPENHQKLWGKANELAKADDSPFAPKLELFSKAYGTVLFFDHLPTVEGLKKNVPELFHSEVALWAANSNGYAQISTWAALHAEGLGASLQHYHPYIVNAAKEIGLTIPEGWALRAQLVFGEPTEDPLPKTFLEEDTVLIY</sequence>
<accession>A0A1B2JC26</accession>
<gene>
    <name evidence="8" type="primary">HBN1</name>
    <name evidence="8" type="ORF">ATY40_BA7502518</name>
</gene>
<dbReference type="AlphaFoldDB" id="A0A1B2JC26"/>
<dbReference type="SUPFAM" id="SSF55469">
    <property type="entry name" value="FMN-dependent nitroreductase-like"/>
    <property type="match status" value="1"/>
</dbReference>
<dbReference type="InterPro" id="IPR029479">
    <property type="entry name" value="Nitroreductase"/>
</dbReference>
<dbReference type="GO" id="GO:0016491">
    <property type="term" value="F:oxidoreductase activity"/>
    <property type="evidence" value="ECO:0007669"/>
    <property type="project" value="UniProtKB-KW"/>
</dbReference>
<dbReference type="FunFam" id="3.40.109.10:FF:000001">
    <property type="entry name" value="Nitroreductase family"/>
    <property type="match status" value="1"/>
</dbReference>
<dbReference type="InterPro" id="IPR000415">
    <property type="entry name" value="Nitroreductase-like"/>
</dbReference>
<reference evidence="8 9" key="1">
    <citation type="submission" date="2016-02" db="EMBL/GenBank/DDBJ databases">
        <title>Comparative genomic and transcriptomic foundation for Pichia pastoris.</title>
        <authorList>
            <person name="Love K.R."/>
            <person name="Shah K.A."/>
            <person name="Whittaker C.A."/>
            <person name="Wu J."/>
            <person name="Bartlett M.C."/>
            <person name="Ma D."/>
            <person name="Leeson R.L."/>
            <person name="Priest M."/>
            <person name="Young S.K."/>
            <person name="Love J.C."/>
        </authorList>
    </citation>
    <scope>NUCLEOTIDE SEQUENCE [LARGE SCALE GENOMIC DNA]</scope>
    <source>
        <strain evidence="8 9">ATCC 28485</strain>
    </source>
</reference>
<dbReference type="Proteomes" id="UP000094565">
    <property type="component" value="Chromosome 2"/>
</dbReference>
<evidence type="ECO:0000313" key="8">
    <source>
        <dbReference type="EMBL" id="ANZ75593.1"/>
    </source>
</evidence>
<organism evidence="8 9">
    <name type="scientific">Komagataella pastoris</name>
    <name type="common">Yeast</name>
    <name type="synonym">Pichia pastoris</name>
    <dbReference type="NCBI Taxonomy" id="4922"/>
    <lineage>
        <taxon>Eukaryota</taxon>
        <taxon>Fungi</taxon>
        <taxon>Dikarya</taxon>
        <taxon>Ascomycota</taxon>
        <taxon>Saccharomycotina</taxon>
        <taxon>Pichiomycetes</taxon>
        <taxon>Pichiales</taxon>
        <taxon>Pichiaceae</taxon>
        <taxon>Komagataella</taxon>
    </lineage>
</organism>
<comment type="subcellular location">
    <subcellularLocation>
        <location evidence="2">Cytoplasm</location>
    </subcellularLocation>
    <subcellularLocation>
        <location evidence="1">Nucleus</location>
    </subcellularLocation>
</comment>
<dbReference type="PANTHER" id="PTHR43035">
    <property type="entry name" value="FATTY ACID REPRESSION MUTANT PROTEIN 2-RELATED"/>
    <property type="match status" value="1"/>
</dbReference>
<dbReference type="EMBL" id="CP014585">
    <property type="protein sequence ID" value="ANZ75593.1"/>
    <property type="molecule type" value="Genomic_DNA"/>
</dbReference>
<name>A0A1B2JC26_PICPA</name>
<feature type="domain" description="Nitroreductase" evidence="7">
    <location>
        <begin position="10"/>
        <end position="174"/>
    </location>
</feature>
<proteinExistence type="inferred from homology"/>
<keyword evidence="5" id="KW-0560">Oxidoreductase</keyword>
<comment type="similarity">
    <text evidence="3">Belongs to the nitroreductase family.</text>
</comment>
<evidence type="ECO:0000256" key="3">
    <source>
        <dbReference type="ARBA" id="ARBA00007118"/>
    </source>
</evidence>
<dbReference type="InterPro" id="IPR033877">
    <property type="entry name" value="Frm2/Hbn1"/>
</dbReference>
<evidence type="ECO:0000256" key="1">
    <source>
        <dbReference type="ARBA" id="ARBA00004123"/>
    </source>
</evidence>
<dbReference type="PANTHER" id="PTHR43035:SF1">
    <property type="entry name" value="FATTY ACID REPRESSION MUTANT PROTEIN 2-RELATED"/>
    <property type="match status" value="1"/>
</dbReference>
<dbReference type="GO" id="GO:0005634">
    <property type="term" value="C:nucleus"/>
    <property type="evidence" value="ECO:0007669"/>
    <property type="project" value="UniProtKB-SubCell"/>
</dbReference>
<keyword evidence="6" id="KW-0539">Nucleus</keyword>
<protein>
    <submittedName>
        <fullName evidence="8">BA75_02518T0</fullName>
    </submittedName>
</protein>
<dbReference type="GO" id="GO:0005737">
    <property type="term" value="C:cytoplasm"/>
    <property type="evidence" value="ECO:0007669"/>
    <property type="project" value="UniProtKB-SubCell"/>
</dbReference>
<evidence type="ECO:0000256" key="4">
    <source>
        <dbReference type="ARBA" id="ARBA00022490"/>
    </source>
</evidence>
<dbReference type="GO" id="GO:0034599">
    <property type="term" value="P:cellular response to oxidative stress"/>
    <property type="evidence" value="ECO:0007669"/>
    <property type="project" value="InterPro"/>
</dbReference>
<dbReference type="Gene3D" id="3.40.109.10">
    <property type="entry name" value="NADH Oxidase"/>
    <property type="match status" value="1"/>
</dbReference>
<evidence type="ECO:0000256" key="6">
    <source>
        <dbReference type="ARBA" id="ARBA00023242"/>
    </source>
</evidence>
<evidence type="ECO:0000313" key="9">
    <source>
        <dbReference type="Proteomes" id="UP000094565"/>
    </source>
</evidence>
<evidence type="ECO:0000259" key="7">
    <source>
        <dbReference type="Pfam" id="PF00881"/>
    </source>
</evidence>
<keyword evidence="9" id="KW-1185">Reference proteome</keyword>
<evidence type="ECO:0000256" key="2">
    <source>
        <dbReference type="ARBA" id="ARBA00004496"/>
    </source>
</evidence>
<dbReference type="Pfam" id="PF00881">
    <property type="entry name" value="Nitroreductase"/>
    <property type="match status" value="1"/>
</dbReference>